<organism evidence="2 3">
    <name type="scientific">Gracilibacillus ureilyticus</name>
    <dbReference type="NCBI Taxonomy" id="531814"/>
    <lineage>
        <taxon>Bacteria</taxon>
        <taxon>Bacillati</taxon>
        <taxon>Bacillota</taxon>
        <taxon>Bacilli</taxon>
        <taxon>Bacillales</taxon>
        <taxon>Bacillaceae</taxon>
        <taxon>Gracilibacillus</taxon>
    </lineage>
</organism>
<gene>
    <name evidence="2" type="ORF">SAMN04487944_1188</name>
</gene>
<feature type="transmembrane region" description="Helical" evidence="1">
    <location>
        <begin position="147"/>
        <end position="171"/>
    </location>
</feature>
<feature type="transmembrane region" description="Helical" evidence="1">
    <location>
        <begin position="81"/>
        <end position="100"/>
    </location>
</feature>
<keyword evidence="1" id="KW-0472">Membrane</keyword>
<keyword evidence="1" id="KW-1133">Transmembrane helix</keyword>
<dbReference type="EMBL" id="FOGL01000018">
    <property type="protein sequence ID" value="SES09818.1"/>
    <property type="molecule type" value="Genomic_DNA"/>
</dbReference>
<accession>A0A1H9UKK1</accession>
<keyword evidence="1" id="KW-0812">Transmembrane</keyword>
<dbReference type="InterPro" id="IPR006938">
    <property type="entry name" value="DUF624"/>
</dbReference>
<dbReference type="OrthoDB" id="2182676at2"/>
<dbReference type="STRING" id="531814.SAMN04487944_1188"/>
<dbReference type="AlphaFoldDB" id="A0A1H9UKK1"/>
<feature type="transmembrane region" description="Helical" evidence="1">
    <location>
        <begin position="25"/>
        <end position="48"/>
    </location>
</feature>
<reference evidence="2 3" key="1">
    <citation type="submission" date="2016-10" db="EMBL/GenBank/DDBJ databases">
        <authorList>
            <person name="de Groot N.N."/>
        </authorList>
    </citation>
    <scope>NUCLEOTIDE SEQUENCE [LARGE SCALE GENOMIC DNA]</scope>
    <source>
        <strain evidence="2 3">CGMCC 1.7727</strain>
    </source>
</reference>
<evidence type="ECO:0000256" key="1">
    <source>
        <dbReference type="SAM" id="Phobius"/>
    </source>
</evidence>
<sequence length="209" mass="24593">MSAVKLTELARTFCLSILKLFYLNMLWLLFTMLGLVIFGLAPATAALCQVQHHWLKEKHVSSTFRLFWKEYKQHFMKTNGLMIILISIGYIIYFDLQFFMDKEGLWNRLISIGIFILSIWYMIIILYIFPVYTYYEVKLFKYIQYAFIVGLLNPFRTIGVAFTVGGMVYLSLYFPQIMFSLGVSLTFFILMIMANQAMNQVAVKKERYS</sequence>
<keyword evidence="3" id="KW-1185">Reference proteome</keyword>
<dbReference type="Proteomes" id="UP000199687">
    <property type="component" value="Unassembled WGS sequence"/>
</dbReference>
<protein>
    <submittedName>
        <fullName evidence="2">Uncharacterized membrane protein YesL</fullName>
    </submittedName>
</protein>
<dbReference type="Pfam" id="PF04854">
    <property type="entry name" value="DUF624"/>
    <property type="match status" value="1"/>
</dbReference>
<proteinExistence type="predicted"/>
<name>A0A1H9UKK1_9BACI</name>
<feature type="transmembrane region" description="Helical" evidence="1">
    <location>
        <begin position="112"/>
        <end position="135"/>
    </location>
</feature>
<evidence type="ECO:0000313" key="2">
    <source>
        <dbReference type="EMBL" id="SES09818.1"/>
    </source>
</evidence>
<evidence type="ECO:0000313" key="3">
    <source>
        <dbReference type="Proteomes" id="UP000199687"/>
    </source>
</evidence>
<feature type="transmembrane region" description="Helical" evidence="1">
    <location>
        <begin position="177"/>
        <end position="198"/>
    </location>
</feature>
<dbReference type="RefSeq" id="WP_089742850.1">
    <property type="nucleotide sequence ID" value="NZ_FOGL01000018.1"/>
</dbReference>